<dbReference type="EMBL" id="JAACNO010001205">
    <property type="protein sequence ID" value="KAF4142151.1"/>
    <property type="molecule type" value="Genomic_DNA"/>
</dbReference>
<comment type="caution">
    <text evidence="1">The sequence shown here is derived from an EMBL/GenBank/DDBJ whole genome shotgun (WGS) entry which is preliminary data.</text>
</comment>
<sequence length="64" mass="7550">MLLRVRSMWFGVCCVVGLRFAWDVRVFYVLRDMYVLLERDGAGLRWHGWTAEGAGSEARRRRCL</sequence>
<dbReference type="AlphaFoldDB" id="A0A8S9UMS5"/>
<evidence type="ECO:0000313" key="1">
    <source>
        <dbReference type="EMBL" id="KAF4142151.1"/>
    </source>
</evidence>
<proteinExistence type="predicted"/>
<dbReference type="Proteomes" id="UP000704712">
    <property type="component" value="Unassembled WGS sequence"/>
</dbReference>
<reference evidence="1" key="1">
    <citation type="submission" date="2020-03" db="EMBL/GenBank/DDBJ databases">
        <title>Hybrid Assembly of Korean Phytophthora infestans isolates.</title>
        <authorList>
            <person name="Prokchorchik M."/>
            <person name="Lee Y."/>
            <person name="Seo J."/>
            <person name="Cho J.-H."/>
            <person name="Park Y.-E."/>
            <person name="Jang D.-C."/>
            <person name="Im J.-S."/>
            <person name="Choi J.-G."/>
            <person name="Park H.-J."/>
            <person name="Lee G.-B."/>
            <person name="Lee Y.-G."/>
            <person name="Hong S.-Y."/>
            <person name="Cho K."/>
            <person name="Sohn K.H."/>
        </authorList>
    </citation>
    <scope>NUCLEOTIDE SEQUENCE</scope>
    <source>
        <strain evidence="1">KR_2_A2</strain>
    </source>
</reference>
<gene>
    <name evidence="1" type="ORF">GN958_ATG08649</name>
</gene>
<evidence type="ECO:0000313" key="2">
    <source>
        <dbReference type="Proteomes" id="UP000704712"/>
    </source>
</evidence>
<accession>A0A8S9UMS5</accession>
<organism evidence="1 2">
    <name type="scientific">Phytophthora infestans</name>
    <name type="common">Potato late blight agent</name>
    <name type="synonym">Botrytis infestans</name>
    <dbReference type="NCBI Taxonomy" id="4787"/>
    <lineage>
        <taxon>Eukaryota</taxon>
        <taxon>Sar</taxon>
        <taxon>Stramenopiles</taxon>
        <taxon>Oomycota</taxon>
        <taxon>Peronosporomycetes</taxon>
        <taxon>Peronosporales</taxon>
        <taxon>Peronosporaceae</taxon>
        <taxon>Phytophthora</taxon>
    </lineage>
</organism>
<name>A0A8S9UMS5_PHYIN</name>
<protein>
    <submittedName>
        <fullName evidence="1">Uncharacterized protein</fullName>
    </submittedName>
</protein>